<evidence type="ECO:0000256" key="2">
    <source>
        <dbReference type="ARBA" id="ARBA00008114"/>
    </source>
</evidence>
<dbReference type="Pfam" id="PF16916">
    <property type="entry name" value="ZT_dimer"/>
    <property type="match status" value="1"/>
</dbReference>
<evidence type="ECO:0000313" key="12">
    <source>
        <dbReference type="Proteomes" id="UP000184089"/>
    </source>
</evidence>
<dbReference type="InterPro" id="IPR027469">
    <property type="entry name" value="Cation_efflux_TMD_sf"/>
</dbReference>
<organism evidence="11 12">
    <name type="scientific">Bittarella massiliensis</name>
    <name type="common">ex Durand et al. 2017</name>
    <dbReference type="NCBI Taxonomy" id="1720313"/>
    <lineage>
        <taxon>Bacteria</taxon>
        <taxon>Bacillati</taxon>
        <taxon>Bacillota</taxon>
        <taxon>Clostridia</taxon>
        <taxon>Eubacteriales</taxon>
        <taxon>Oscillospiraceae</taxon>
        <taxon>Bittarella (ex Durand et al. 2017)</taxon>
    </lineage>
</organism>
<accession>A0AAQ1MF63</accession>
<evidence type="ECO:0000256" key="4">
    <source>
        <dbReference type="ARBA" id="ARBA00022692"/>
    </source>
</evidence>
<evidence type="ECO:0000256" key="3">
    <source>
        <dbReference type="ARBA" id="ARBA00022448"/>
    </source>
</evidence>
<evidence type="ECO:0000256" key="5">
    <source>
        <dbReference type="ARBA" id="ARBA00022989"/>
    </source>
</evidence>
<dbReference type="NCBIfam" id="TIGR01297">
    <property type="entry name" value="CDF"/>
    <property type="match status" value="1"/>
</dbReference>
<keyword evidence="6 8" id="KW-0472">Membrane</keyword>
<dbReference type="Gene3D" id="3.30.70.1350">
    <property type="entry name" value="Cation efflux protein, cytoplasmic domain"/>
    <property type="match status" value="1"/>
</dbReference>
<dbReference type="InterPro" id="IPR002524">
    <property type="entry name" value="Cation_efflux"/>
</dbReference>
<dbReference type="FunFam" id="1.20.1510.10:FF:000006">
    <property type="entry name" value="Divalent cation efflux transporter"/>
    <property type="match status" value="1"/>
</dbReference>
<dbReference type="RefSeq" id="WP_021660898.1">
    <property type="nucleotide sequence ID" value="NZ_FQVY01000004.1"/>
</dbReference>
<dbReference type="InterPro" id="IPR027470">
    <property type="entry name" value="Cation_efflux_CTD"/>
</dbReference>
<dbReference type="InterPro" id="IPR058533">
    <property type="entry name" value="Cation_efflux_TM"/>
</dbReference>
<dbReference type="Gene3D" id="1.20.1510.10">
    <property type="entry name" value="Cation efflux protein transmembrane domain"/>
    <property type="match status" value="1"/>
</dbReference>
<feature type="transmembrane region" description="Helical" evidence="8">
    <location>
        <begin position="48"/>
        <end position="66"/>
    </location>
</feature>
<evidence type="ECO:0000259" key="10">
    <source>
        <dbReference type="Pfam" id="PF16916"/>
    </source>
</evidence>
<reference evidence="12" key="1">
    <citation type="submission" date="2016-11" db="EMBL/GenBank/DDBJ databases">
        <authorList>
            <person name="Jaros S."/>
            <person name="Januszkiewicz K."/>
            <person name="Wedrychowicz H."/>
        </authorList>
    </citation>
    <scope>NUCLEOTIDE SEQUENCE [LARGE SCALE GENOMIC DNA]</scope>
    <source>
        <strain evidence="12">DSM 4029</strain>
    </source>
</reference>
<gene>
    <name evidence="11" type="ORF">SAMN05444424_2578</name>
</gene>
<dbReference type="InterPro" id="IPR036837">
    <property type="entry name" value="Cation_efflux_CTD_sf"/>
</dbReference>
<keyword evidence="5 8" id="KW-1133">Transmembrane helix</keyword>
<protein>
    <submittedName>
        <fullName evidence="11">Cation diffusion facilitator family transporter</fullName>
    </submittedName>
</protein>
<proteinExistence type="inferred from homology"/>
<feature type="domain" description="Cation efflux protein cytoplasmic" evidence="10">
    <location>
        <begin position="215"/>
        <end position="291"/>
    </location>
</feature>
<dbReference type="GO" id="GO:0016020">
    <property type="term" value="C:membrane"/>
    <property type="evidence" value="ECO:0007669"/>
    <property type="project" value="UniProtKB-SubCell"/>
</dbReference>
<keyword evidence="4 8" id="KW-0812">Transmembrane</keyword>
<feature type="region of interest" description="Disordered" evidence="7">
    <location>
        <begin position="290"/>
        <end position="353"/>
    </location>
</feature>
<dbReference type="InterPro" id="IPR050291">
    <property type="entry name" value="CDF_Transporter"/>
</dbReference>
<name>A0AAQ1MF63_9FIRM</name>
<feature type="transmembrane region" description="Helical" evidence="8">
    <location>
        <begin position="12"/>
        <end position="36"/>
    </location>
</feature>
<dbReference type="Pfam" id="PF01545">
    <property type="entry name" value="Cation_efflux"/>
    <property type="match status" value="1"/>
</dbReference>
<dbReference type="EMBL" id="FQVY01000004">
    <property type="protein sequence ID" value="SHG50069.1"/>
    <property type="molecule type" value="Genomic_DNA"/>
</dbReference>
<feature type="transmembrane region" description="Helical" evidence="8">
    <location>
        <begin position="113"/>
        <end position="131"/>
    </location>
</feature>
<dbReference type="Proteomes" id="UP000184089">
    <property type="component" value="Unassembled WGS sequence"/>
</dbReference>
<sequence>MREADEGRRVAMRVSGVSIAVNLALTAFKLAAGLLARSGAMVSDAVHSASDVFSTLVVMGGINLAARQPDRDHPYGHERLECVAAILLAVILAATGAAIGAQGIAQMCSGGKALAAPGALALTAAAVSIAVKEWMFRYTRKAARRVHSGALMADAWHHRSDALSSVGAFVGIFGARLGWPILDPLASAVISLFICKAALDIFRDAVDKMVDKACDTQTVQAIAAAVRAQEGVAGLDEMRTRQFGARAYVDMEIAVDGRLSLEAAHQIAEGVHRAVEAGFPQVKHCMVHVNPARPGGKAGPREGDAISERAAPLKPPPPAACGQLEKAPGPQGESRQVPLQRSPVARNRAGSGR</sequence>
<dbReference type="PANTHER" id="PTHR43840:SF15">
    <property type="entry name" value="MITOCHONDRIAL METAL TRANSPORTER 1-RELATED"/>
    <property type="match status" value="1"/>
</dbReference>
<dbReference type="SUPFAM" id="SSF160240">
    <property type="entry name" value="Cation efflux protein cytoplasmic domain-like"/>
    <property type="match status" value="1"/>
</dbReference>
<evidence type="ECO:0000256" key="7">
    <source>
        <dbReference type="SAM" id="MobiDB-lite"/>
    </source>
</evidence>
<comment type="subcellular location">
    <subcellularLocation>
        <location evidence="1">Membrane</location>
        <topology evidence="1">Multi-pass membrane protein</topology>
    </subcellularLocation>
</comment>
<feature type="domain" description="Cation efflux protein transmembrane" evidence="9">
    <location>
        <begin position="17"/>
        <end position="208"/>
    </location>
</feature>
<comment type="caution">
    <text evidence="11">The sequence shown here is derived from an EMBL/GenBank/DDBJ whole genome shotgun (WGS) entry which is preliminary data.</text>
</comment>
<feature type="transmembrane region" description="Helical" evidence="8">
    <location>
        <begin position="82"/>
        <end position="101"/>
    </location>
</feature>
<evidence type="ECO:0000313" key="11">
    <source>
        <dbReference type="EMBL" id="SHG50069.1"/>
    </source>
</evidence>
<comment type="similarity">
    <text evidence="2">Belongs to the cation diffusion facilitator (CDF) transporter (TC 2.A.4) family.</text>
</comment>
<evidence type="ECO:0000259" key="9">
    <source>
        <dbReference type="Pfam" id="PF01545"/>
    </source>
</evidence>
<dbReference type="GO" id="GO:0008324">
    <property type="term" value="F:monoatomic cation transmembrane transporter activity"/>
    <property type="evidence" value="ECO:0007669"/>
    <property type="project" value="InterPro"/>
</dbReference>
<dbReference type="SUPFAM" id="SSF161111">
    <property type="entry name" value="Cation efflux protein transmembrane domain-like"/>
    <property type="match status" value="1"/>
</dbReference>
<evidence type="ECO:0000256" key="6">
    <source>
        <dbReference type="ARBA" id="ARBA00023136"/>
    </source>
</evidence>
<evidence type="ECO:0000256" key="8">
    <source>
        <dbReference type="SAM" id="Phobius"/>
    </source>
</evidence>
<dbReference type="PANTHER" id="PTHR43840">
    <property type="entry name" value="MITOCHONDRIAL METAL TRANSPORTER 1-RELATED"/>
    <property type="match status" value="1"/>
</dbReference>
<evidence type="ECO:0000256" key="1">
    <source>
        <dbReference type="ARBA" id="ARBA00004141"/>
    </source>
</evidence>
<keyword evidence="3" id="KW-0813">Transport</keyword>
<dbReference type="AlphaFoldDB" id="A0AAQ1MF63"/>